<dbReference type="SUPFAM" id="SSF160719">
    <property type="entry name" value="gpW/gp25-like"/>
    <property type="match status" value="1"/>
</dbReference>
<dbReference type="Pfam" id="PF10934">
    <property type="entry name" value="Sheath_initiator"/>
    <property type="match status" value="1"/>
</dbReference>
<comment type="caution">
    <text evidence="1">The sequence shown here is derived from an EMBL/GenBank/DDBJ whole genome shotgun (WGS) entry which is preliminary data.</text>
</comment>
<reference evidence="1" key="2">
    <citation type="submission" date="2020-09" db="EMBL/GenBank/DDBJ databases">
        <authorList>
            <person name="Sun Q."/>
            <person name="Zhou Y."/>
        </authorList>
    </citation>
    <scope>NUCLEOTIDE SEQUENCE</scope>
    <source>
        <strain evidence="1">CGMCC 1.16134</strain>
    </source>
</reference>
<proteinExistence type="predicted"/>
<reference evidence="1" key="1">
    <citation type="journal article" date="2014" name="Int. J. Syst. Evol. Microbiol.">
        <title>Complete genome sequence of Corynebacterium casei LMG S-19264T (=DSM 44701T), isolated from a smear-ripened cheese.</title>
        <authorList>
            <consortium name="US DOE Joint Genome Institute (JGI-PGF)"/>
            <person name="Walter F."/>
            <person name="Albersmeier A."/>
            <person name="Kalinowski J."/>
            <person name="Ruckert C."/>
        </authorList>
    </citation>
    <scope>NUCLEOTIDE SEQUENCE</scope>
    <source>
        <strain evidence="1">CGMCC 1.16134</strain>
    </source>
</reference>
<evidence type="ECO:0000313" key="2">
    <source>
        <dbReference type="Proteomes" id="UP000637643"/>
    </source>
</evidence>
<evidence type="ECO:0008006" key="3">
    <source>
        <dbReference type="Google" id="ProtNLM"/>
    </source>
</evidence>
<dbReference type="Gene3D" id="3.10.450.40">
    <property type="match status" value="1"/>
</dbReference>
<name>A0A917FTD6_9BACL</name>
<dbReference type="EMBL" id="BMKR01000041">
    <property type="protein sequence ID" value="GGG06747.1"/>
    <property type="molecule type" value="Genomic_DNA"/>
</dbReference>
<gene>
    <name evidence="1" type="ORF">GCM10010912_59260</name>
</gene>
<organism evidence="1 2">
    <name type="scientific">Paenibacillus albidus</name>
    <dbReference type="NCBI Taxonomy" id="2041023"/>
    <lineage>
        <taxon>Bacteria</taxon>
        <taxon>Bacillati</taxon>
        <taxon>Bacillota</taxon>
        <taxon>Bacilli</taxon>
        <taxon>Bacillales</taxon>
        <taxon>Paenibacillaceae</taxon>
        <taxon>Paenibacillus</taxon>
    </lineage>
</organism>
<accession>A0A917FTD6</accession>
<sequence length="144" mass="16440">MMIPEIGQAGPIPFRQADPAALEDMESPSRTYRMDWDKQRITGQTDGLEAVKQAVAKILRTLRYEHLIYSSDYGTEWNLVLGQDRLLVRAEIKRIVSEALLQDDRITALEDMLVTFSGDDLALSCTVVTRYGNFQWRKEMDGNV</sequence>
<keyword evidence="2" id="KW-1185">Reference proteome</keyword>
<evidence type="ECO:0000313" key="1">
    <source>
        <dbReference type="EMBL" id="GGG06747.1"/>
    </source>
</evidence>
<dbReference type="Proteomes" id="UP000637643">
    <property type="component" value="Unassembled WGS sequence"/>
</dbReference>
<dbReference type="AlphaFoldDB" id="A0A917FTD6"/>
<protein>
    <recommendedName>
        <fullName evidence="3">DUF2634 domain-containing protein</fullName>
    </recommendedName>
</protein>
<dbReference type="InterPro" id="IPR020288">
    <property type="entry name" value="Sheath_initiator"/>
</dbReference>